<dbReference type="EMBL" id="JBHRZF010000119">
    <property type="protein sequence ID" value="MFC3861060.1"/>
    <property type="molecule type" value="Genomic_DNA"/>
</dbReference>
<dbReference type="Gene3D" id="3.30.870.10">
    <property type="entry name" value="Endonuclease Chain A"/>
    <property type="match status" value="2"/>
</dbReference>
<evidence type="ECO:0000256" key="7">
    <source>
        <dbReference type="SAM" id="MobiDB-lite"/>
    </source>
</evidence>
<proteinExistence type="inferred from homology"/>
<comment type="catalytic activity">
    <reaction evidence="1">
        <text>a 1,2-diacyl-sn-glycero-3-phosphocholine + H2O = a 1,2-diacyl-sn-glycero-3-phosphate + choline + H(+)</text>
        <dbReference type="Rhea" id="RHEA:14445"/>
        <dbReference type="ChEBI" id="CHEBI:15354"/>
        <dbReference type="ChEBI" id="CHEBI:15377"/>
        <dbReference type="ChEBI" id="CHEBI:15378"/>
        <dbReference type="ChEBI" id="CHEBI:57643"/>
        <dbReference type="ChEBI" id="CHEBI:58608"/>
        <dbReference type="EC" id="3.1.4.4"/>
    </reaction>
</comment>
<evidence type="ECO:0000256" key="6">
    <source>
        <dbReference type="ARBA" id="ARBA00023098"/>
    </source>
</evidence>
<keyword evidence="4" id="KW-0378">Hydrolase</keyword>
<sequence length="511" mass="56094">MNWRPRLHALPLLVSLALCCGPAGAARLAVGFGPLLPASVLNAPNCQPPENPLERAVWDASLRQPDLSCGNEFVEYQRTPRSPDTPQDAFGQIAQQVREARREVLLTTMEWHSGPGNPGFTFAQAVRDLHDRVATNPAAYPQGMSVKVVLGGFPDLKREDGGTYALELVRDLRQLQVPLADARLGWQVSIANYSVIPHSHVKLHVIDGQDVGVAGFNFTDWHLPETEPGGRSLHDLGIRVRGPLAQQGVAVFDDLWRFSKQVRCPANVPASEVMRQCFLNAPDPVSHPDAVRQAVPAGQTRAFLLYRRPAGVDEADRAHLALIDAATQEIDLMQADFSPAVNCWISYLGPENCEGTTFLPYMAALLRAMERGVKVRVLTVNYGFGGAANRSGIALMRFEARRRGLEGLFDARYVNFTMHTKALTVDHGMVVAGSMNYHFSSWGPLGLNEAVIATSDARAIQEQERSFNRVWDTQSQAVPPPTWLKFVRPLEPVPDTPPLQESAPRSSNNGG</sequence>
<feature type="domain" description="PLD phosphodiesterase" evidence="9">
    <location>
        <begin position="414"/>
        <end position="441"/>
    </location>
</feature>
<protein>
    <recommendedName>
        <fullName evidence="3">phospholipase D</fullName>
        <ecNumber evidence="3">3.1.4.4</ecNumber>
    </recommendedName>
</protein>
<comment type="similarity">
    <text evidence="2">Belongs to the phospholipase D family.</text>
</comment>
<dbReference type="Pfam" id="PF13091">
    <property type="entry name" value="PLDc_2"/>
    <property type="match status" value="1"/>
</dbReference>
<evidence type="ECO:0000313" key="10">
    <source>
        <dbReference type="EMBL" id="MFC3861060.1"/>
    </source>
</evidence>
<name>A0ABV8A6M2_9DEIO</name>
<dbReference type="PANTHER" id="PTHR43856:SF1">
    <property type="entry name" value="MITOCHONDRIAL CARDIOLIPIN HYDROLASE"/>
    <property type="match status" value="1"/>
</dbReference>
<gene>
    <name evidence="10" type="ORF">ACFOPQ_09835</name>
</gene>
<evidence type="ECO:0000256" key="1">
    <source>
        <dbReference type="ARBA" id="ARBA00000798"/>
    </source>
</evidence>
<evidence type="ECO:0000256" key="2">
    <source>
        <dbReference type="ARBA" id="ARBA00008664"/>
    </source>
</evidence>
<dbReference type="InterPro" id="IPR001736">
    <property type="entry name" value="PLipase_D/transphosphatidylase"/>
</dbReference>
<dbReference type="Proteomes" id="UP001595748">
    <property type="component" value="Unassembled WGS sequence"/>
</dbReference>
<dbReference type="InterPro" id="IPR025202">
    <property type="entry name" value="PLD-like_dom"/>
</dbReference>
<feature type="region of interest" description="Disordered" evidence="7">
    <location>
        <begin position="489"/>
        <end position="511"/>
    </location>
</feature>
<evidence type="ECO:0000256" key="3">
    <source>
        <dbReference type="ARBA" id="ARBA00012027"/>
    </source>
</evidence>
<organism evidence="10 11">
    <name type="scientific">Deinococcus antarcticus</name>
    <dbReference type="NCBI Taxonomy" id="1298767"/>
    <lineage>
        <taxon>Bacteria</taxon>
        <taxon>Thermotogati</taxon>
        <taxon>Deinococcota</taxon>
        <taxon>Deinococci</taxon>
        <taxon>Deinococcales</taxon>
        <taxon>Deinococcaceae</taxon>
        <taxon>Deinococcus</taxon>
    </lineage>
</organism>
<keyword evidence="6" id="KW-0443">Lipid metabolism</keyword>
<evidence type="ECO:0000259" key="9">
    <source>
        <dbReference type="PROSITE" id="PS50035"/>
    </source>
</evidence>
<keyword evidence="8" id="KW-0732">Signal</keyword>
<feature type="chain" id="PRO_5045416585" description="phospholipase D" evidence="8">
    <location>
        <begin position="26"/>
        <end position="511"/>
    </location>
</feature>
<evidence type="ECO:0000256" key="4">
    <source>
        <dbReference type="ARBA" id="ARBA00022801"/>
    </source>
</evidence>
<evidence type="ECO:0000256" key="5">
    <source>
        <dbReference type="ARBA" id="ARBA00022963"/>
    </source>
</evidence>
<reference evidence="11" key="1">
    <citation type="journal article" date="2019" name="Int. J. Syst. Evol. Microbiol.">
        <title>The Global Catalogue of Microorganisms (GCM) 10K type strain sequencing project: providing services to taxonomists for standard genome sequencing and annotation.</title>
        <authorList>
            <consortium name="The Broad Institute Genomics Platform"/>
            <consortium name="The Broad Institute Genome Sequencing Center for Infectious Disease"/>
            <person name="Wu L."/>
            <person name="Ma J."/>
        </authorList>
    </citation>
    <scope>NUCLEOTIDE SEQUENCE [LARGE SCALE GENOMIC DNA]</scope>
    <source>
        <strain evidence="11">CCTCC AB 2013263</strain>
    </source>
</reference>
<keyword evidence="5" id="KW-0442">Lipid degradation</keyword>
<dbReference type="RefSeq" id="WP_380077586.1">
    <property type="nucleotide sequence ID" value="NZ_JBHRZF010000119.1"/>
</dbReference>
<keyword evidence="11" id="KW-1185">Reference proteome</keyword>
<dbReference type="PROSITE" id="PS50035">
    <property type="entry name" value="PLD"/>
    <property type="match status" value="1"/>
</dbReference>
<evidence type="ECO:0000313" key="11">
    <source>
        <dbReference type="Proteomes" id="UP001595748"/>
    </source>
</evidence>
<dbReference type="EC" id="3.1.4.4" evidence="3"/>
<comment type="caution">
    <text evidence="10">The sequence shown here is derived from an EMBL/GenBank/DDBJ whole genome shotgun (WGS) entry which is preliminary data.</text>
</comment>
<dbReference type="InterPro" id="IPR051406">
    <property type="entry name" value="PLD_domain"/>
</dbReference>
<evidence type="ECO:0000256" key="8">
    <source>
        <dbReference type="SAM" id="SignalP"/>
    </source>
</evidence>
<feature type="signal peptide" evidence="8">
    <location>
        <begin position="1"/>
        <end position="25"/>
    </location>
</feature>
<dbReference type="SUPFAM" id="SSF56024">
    <property type="entry name" value="Phospholipase D/nuclease"/>
    <property type="match status" value="2"/>
</dbReference>
<accession>A0ABV8A6M2</accession>
<dbReference type="PANTHER" id="PTHR43856">
    <property type="entry name" value="CARDIOLIPIN HYDROLASE"/>
    <property type="match status" value="1"/>
</dbReference>